<keyword evidence="7" id="KW-1185">Reference proteome</keyword>
<dbReference type="PANTHER" id="PTHR11851">
    <property type="entry name" value="METALLOPROTEASE"/>
    <property type="match status" value="1"/>
</dbReference>
<dbReference type="RefSeq" id="WP_343879406.1">
    <property type="nucleotide sequence ID" value="NZ_BAAAIJ010000036.1"/>
</dbReference>
<dbReference type="PROSITE" id="PS00143">
    <property type="entry name" value="INSULINASE"/>
    <property type="match status" value="1"/>
</dbReference>
<evidence type="ECO:0000259" key="5">
    <source>
        <dbReference type="Pfam" id="PF05193"/>
    </source>
</evidence>
<dbReference type="InterPro" id="IPR007863">
    <property type="entry name" value="Peptidase_M16_C"/>
</dbReference>
<dbReference type="Pfam" id="PF05193">
    <property type="entry name" value="Peptidase_M16_C"/>
    <property type="match status" value="1"/>
</dbReference>
<feature type="region of interest" description="Disordered" evidence="3">
    <location>
        <begin position="1"/>
        <end position="55"/>
    </location>
</feature>
<feature type="compositionally biased region" description="Polar residues" evidence="3">
    <location>
        <begin position="8"/>
        <end position="19"/>
    </location>
</feature>
<evidence type="ECO:0000259" key="4">
    <source>
        <dbReference type="Pfam" id="PF00675"/>
    </source>
</evidence>
<sequence length="488" mass="51331">MAVLAHNASGSVPDTSSGTGPLAVSHENRTGPTSIALPLLPTPAPSTDSTEAGQDPTLVTGTLGGAVVRRSVLPGGVRVLTEAMPGQRSATIGFWVGVGSRDEAAGQHGSTHFLEHLLFKGTTRRTALEIAEAFDEVGGESNAATAKEHTCYFARVLDADLPMAIDVIADMVTSAVIDADELEQERDVILEEIAMDSDDPADVAHEEFVEAVLGSHPLGRPIGGTPDAIKAVPRDSVLAHYRQYYRPSELVVTAAGGLDHEVVCGLVLDALRTAGWTLEDGALPVARRSDTPVAIESTGGIRVIRRAVEQANILVGCPSITATDDRRFVMSVLNAVLGGGMSSRLFQEIREKRGLVYSTYSFSASYADAGYFAMYAGCSPAKTGQVIELLGTELDRLAADGISTDELRRAVGQLSGGMVLALEDSGSRMSRLGRAELVSGEFLGLDEVLARVNAVTEEQVRELAAELAAAPRTITVVGPFDTPADFGH</sequence>
<name>A0ABW4Q9J6_9MICC</name>
<evidence type="ECO:0000313" key="7">
    <source>
        <dbReference type="Proteomes" id="UP001597307"/>
    </source>
</evidence>
<dbReference type="InterPro" id="IPR011765">
    <property type="entry name" value="Pept_M16_N"/>
</dbReference>
<dbReference type="InterPro" id="IPR011249">
    <property type="entry name" value="Metalloenz_LuxS/M16"/>
</dbReference>
<gene>
    <name evidence="6" type="ORF">ACFSFX_12415</name>
</gene>
<dbReference type="InterPro" id="IPR050361">
    <property type="entry name" value="MPP/UQCRC_Complex"/>
</dbReference>
<evidence type="ECO:0000313" key="6">
    <source>
        <dbReference type="EMBL" id="MFD1847395.1"/>
    </source>
</evidence>
<organism evidence="6 7">
    <name type="scientific">Arthrobacter flavus</name>
    <dbReference type="NCBI Taxonomy" id="95172"/>
    <lineage>
        <taxon>Bacteria</taxon>
        <taxon>Bacillati</taxon>
        <taxon>Actinomycetota</taxon>
        <taxon>Actinomycetes</taxon>
        <taxon>Micrococcales</taxon>
        <taxon>Micrococcaceae</taxon>
        <taxon>Arthrobacter</taxon>
    </lineage>
</organism>
<dbReference type="Gene3D" id="3.30.830.10">
    <property type="entry name" value="Metalloenzyme, LuxS/M16 peptidase-like"/>
    <property type="match status" value="2"/>
</dbReference>
<evidence type="ECO:0000256" key="3">
    <source>
        <dbReference type="SAM" id="MobiDB-lite"/>
    </source>
</evidence>
<feature type="compositionally biased region" description="Low complexity" evidence="3">
    <location>
        <begin position="32"/>
        <end position="50"/>
    </location>
</feature>
<reference evidence="7" key="1">
    <citation type="journal article" date="2019" name="Int. J. Syst. Evol. Microbiol.">
        <title>The Global Catalogue of Microorganisms (GCM) 10K type strain sequencing project: providing services to taxonomists for standard genome sequencing and annotation.</title>
        <authorList>
            <consortium name="The Broad Institute Genomics Platform"/>
            <consortium name="The Broad Institute Genome Sequencing Center for Infectious Disease"/>
            <person name="Wu L."/>
            <person name="Ma J."/>
        </authorList>
    </citation>
    <scope>NUCLEOTIDE SEQUENCE [LARGE SCALE GENOMIC DNA]</scope>
    <source>
        <strain evidence="7">JCM 11496</strain>
    </source>
</reference>
<dbReference type="EMBL" id="JBHUGA010000052">
    <property type="protein sequence ID" value="MFD1847395.1"/>
    <property type="molecule type" value="Genomic_DNA"/>
</dbReference>
<dbReference type="Proteomes" id="UP001597307">
    <property type="component" value="Unassembled WGS sequence"/>
</dbReference>
<dbReference type="Pfam" id="PF00675">
    <property type="entry name" value="Peptidase_M16"/>
    <property type="match status" value="1"/>
</dbReference>
<dbReference type="PANTHER" id="PTHR11851:SF49">
    <property type="entry name" value="MITOCHONDRIAL-PROCESSING PEPTIDASE SUBUNIT ALPHA"/>
    <property type="match status" value="1"/>
</dbReference>
<comment type="similarity">
    <text evidence="1 2">Belongs to the peptidase M16 family.</text>
</comment>
<accession>A0ABW4Q9J6</accession>
<comment type="caution">
    <text evidence="6">The sequence shown here is derived from an EMBL/GenBank/DDBJ whole genome shotgun (WGS) entry which is preliminary data.</text>
</comment>
<evidence type="ECO:0000256" key="1">
    <source>
        <dbReference type="ARBA" id="ARBA00007261"/>
    </source>
</evidence>
<proteinExistence type="inferred from homology"/>
<protein>
    <submittedName>
        <fullName evidence="6">Pitrilysin family protein</fullName>
    </submittedName>
</protein>
<evidence type="ECO:0000256" key="2">
    <source>
        <dbReference type="RuleBase" id="RU004447"/>
    </source>
</evidence>
<dbReference type="InterPro" id="IPR001431">
    <property type="entry name" value="Pept_M16_Zn_BS"/>
</dbReference>
<dbReference type="SUPFAM" id="SSF63411">
    <property type="entry name" value="LuxS/MPP-like metallohydrolase"/>
    <property type="match status" value="2"/>
</dbReference>
<feature type="domain" description="Peptidase M16 C-terminal" evidence="5">
    <location>
        <begin position="232"/>
        <end position="414"/>
    </location>
</feature>
<feature type="domain" description="Peptidase M16 N-terminal" evidence="4">
    <location>
        <begin position="78"/>
        <end position="225"/>
    </location>
</feature>